<evidence type="ECO:0000313" key="7">
    <source>
        <dbReference type="Proteomes" id="UP000006514"/>
    </source>
</evidence>
<dbReference type="Proteomes" id="UP000006514">
    <property type="component" value="Unassembled WGS sequence"/>
</dbReference>
<evidence type="ECO:0000256" key="1">
    <source>
        <dbReference type="ARBA" id="ARBA00022723"/>
    </source>
</evidence>
<evidence type="ECO:0000256" key="3">
    <source>
        <dbReference type="ARBA" id="ARBA00022833"/>
    </source>
</evidence>
<dbReference type="SUPFAM" id="SSF57903">
    <property type="entry name" value="FYVE/PHD zinc finger"/>
    <property type="match status" value="1"/>
</dbReference>
<dbReference type="InterPro" id="IPR013083">
    <property type="entry name" value="Znf_RING/FYVE/PHD"/>
</dbReference>
<dbReference type="AlphaFoldDB" id="J0L844"/>
<reference evidence="7" key="1">
    <citation type="journal article" date="2012" name="Science">
        <title>The Paleozoic origin of enzymatic lignin decomposition reconstructed from 31 fungal genomes.</title>
        <authorList>
            <person name="Floudas D."/>
            <person name="Binder M."/>
            <person name="Riley R."/>
            <person name="Barry K."/>
            <person name="Blanchette R.A."/>
            <person name="Henrissat B."/>
            <person name="Martinez A.T."/>
            <person name="Otillar R."/>
            <person name="Spatafora J.W."/>
            <person name="Yadav J.S."/>
            <person name="Aerts A."/>
            <person name="Benoit I."/>
            <person name="Boyd A."/>
            <person name="Carlson A."/>
            <person name="Copeland A."/>
            <person name="Coutinho P.M."/>
            <person name="de Vries R.P."/>
            <person name="Ferreira P."/>
            <person name="Findley K."/>
            <person name="Foster B."/>
            <person name="Gaskell J."/>
            <person name="Glotzer D."/>
            <person name="Gorecki P."/>
            <person name="Heitman J."/>
            <person name="Hesse C."/>
            <person name="Hori C."/>
            <person name="Igarashi K."/>
            <person name="Jurgens J.A."/>
            <person name="Kallen N."/>
            <person name="Kersten P."/>
            <person name="Kohler A."/>
            <person name="Kuees U."/>
            <person name="Kumar T.K.A."/>
            <person name="Kuo A."/>
            <person name="LaButti K."/>
            <person name="Larrondo L.F."/>
            <person name="Lindquist E."/>
            <person name="Ling A."/>
            <person name="Lombard V."/>
            <person name="Lucas S."/>
            <person name="Lundell T."/>
            <person name="Martin R."/>
            <person name="McLaughlin D.J."/>
            <person name="Morgenstern I."/>
            <person name="Morin E."/>
            <person name="Murat C."/>
            <person name="Nagy L.G."/>
            <person name="Nolan M."/>
            <person name="Ohm R.A."/>
            <person name="Patyshakuliyeva A."/>
            <person name="Rokas A."/>
            <person name="Ruiz-Duenas F.J."/>
            <person name="Sabat G."/>
            <person name="Salamov A."/>
            <person name="Samejima M."/>
            <person name="Schmutz J."/>
            <person name="Slot J.C."/>
            <person name="St John F."/>
            <person name="Stenlid J."/>
            <person name="Sun H."/>
            <person name="Sun S."/>
            <person name="Syed K."/>
            <person name="Tsang A."/>
            <person name="Wiebenga A."/>
            <person name="Young D."/>
            <person name="Pisabarro A."/>
            <person name="Eastwood D.C."/>
            <person name="Martin F."/>
            <person name="Cullen D."/>
            <person name="Grigoriev I.V."/>
            <person name="Hibbett D.S."/>
        </authorList>
    </citation>
    <scope>NUCLEOTIDE SEQUENCE [LARGE SCALE GENOMIC DNA]</scope>
    <source>
        <strain evidence="7">TFB10046</strain>
    </source>
</reference>
<evidence type="ECO:0000256" key="2">
    <source>
        <dbReference type="ARBA" id="ARBA00022771"/>
    </source>
</evidence>
<dbReference type="InterPro" id="IPR011011">
    <property type="entry name" value="Znf_FYVE_PHD"/>
</dbReference>
<accession>J0L844</accession>
<gene>
    <name evidence="6" type="ORF">AURDEDRAFT_178454</name>
</gene>
<dbReference type="Gene3D" id="3.30.40.10">
    <property type="entry name" value="Zinc/RING finger domain, C3HC4 (zinc finger)"/>
    <property type="match status" value="1"/>
</dbReference>
<dbReference type="GO" id="GO:0008270">
    <property type="term" value="F:zinc ion binding"/>
    <property type="evidence" value="ECO:0007669"/>
    <property type="project" value="UniProtKB-KW"/>
</dbReference>
<dbReference type="SMART" id="SM00249">
    <property type="entry name" value="PHD"/>
    <property type="match status" value="2"/>
</dbReference>
<evidence type="ECO:0000256" key="4">
    <source>
        <dbReference type="PROSITE-ProRule" id="PRU00146"/>
    </source>
</evidence>
<proteinExistence type="predicted"/>
<organism evidence="6 7">
    <name type="scientific">Auricularia subglabra (strain TFB-10046 / SS5)</name>
    <name type="common">White-rot fungus</name>
    <name type="synonym">Auricularia delicata (strain TFB10046)</name>
    <dbReference type="NCBI Taxonomy" id="717982"/>
    <lineage>
        <taxon>Eukaryota</taxon>
        <taxon>Fungi</taxon>
        <taxon>Dikarya</taxon>
        <taxon>Basidiomycota</taxon>
        <taxon>Agaricomycotina</taxon>
        <taxon>Agaricomycetes</taxon>
        <taxon>Auriculariales</taxon>
        <taxon>Auriculariaceae</taxon>
        <taxon>Auricularia</taxon>
    </lineage>
</organism>
<dbReference type="InterPro" id="IPR001965">
    <property type="entry name" value="Znf_PHD"/>
</dbReference>
<name>J0L844_AURST</name>
<evidence type="ECO:0000259" key="5">
    <source>
        <dbReference type="PROSITE" id="PS50016"/>
    </source>
</evidence>
<keyword evidence="2 4" id="KW-0863">Zinc-finger</keyword>
<dbReference type="InterPro" id="IPR019787">
    <property type="entry name" value="Znf_PHD-finger"/>
</dbReference>
<evidence type="ECO:0000313" key="6">
    <source>
        <dbReference type="EMBL" id="EJD32471.1"/>
    </source>
</evidence>
<keyword evidence="3" id="KW-0862">Zinc</keyword>
<dbReference type="PROSITE" id="PS50016">
    <property type="entry name" value="ZF_PHD_2"/>
    <property type="match status" value="1"/>
</dbReference>
<keyword evidence="7" id="KW-1185">Reference proteome</keyword>
<dbReference type="InParanoid" id="J0L844"/>
<sequence length="549" mass="60745">MEELLPTTVLPLELVTKVLKYTAYTHSGRRPTVIVGMLCLGKAHRSQLEHALYDTVLLYSCTRLATLLRLVEQRASDGRPIRVRALSASGHDGTPESANRFLDLVRLLSPGLGLLQAGPGYTGPALHNADVPDLYLDDYQGGWVVPLRVPTRTLHALRSLWLGPFPMNMERLDQMLAMMPGLCKLGFIFVPCQPHAACQILDVCSARRLATVNFVVQEWSFMGTLMSQGRLRDALDAHVAAVGISTAYTIESADPNRWGIDSDDSDALSGAELEADPPQAPDRPPERSAEFCGECKAYVAEEDAPRCHSCSAGYHKSDKCSGFVFDGMPFVCRHCECMGCVKSTGFMLRCAGCRNSYHLDCTNIVPRPDAVRLHRRRPEVLNSGRWYCPGCQEDRCVGCGERYPYIPRVCAVCADRFCRACMERYAVTDAVPPGDGWACHRCDARGCLVCGMLGGVRDSPTVYCRCCGKGHHQGCKALAQGMTKAEFALRSKRQQEGESSRILYDWVCDVCSSCDVCMQPGDVLLLRCDMCLRRYACPRYREPTSSPPW</sequence>
<keyword evidence="1" id="KW-0479">Metal-binding</keyword>
<dbReference type="KEGG" id="adl:AURDEDRAFT_178454"/>
<feature type="domain" description="PHD-type" evidence="5">
    <location>
        <begin position="334"/>
        <end position="394"/>
    </location>
</feature>
<dbReference type="EMBL" id="JH688940">
    <property type="protein sequence ID" value="EJD32471.1"/>
    <property type="molecule type" value="Genomic_DNA"/>
</dbReference>
<protein>
    <recommendedName>
        <fullName evidence="5">PHD-type domain-containing protein</fullName>
    </recommendedName>
</protein>